<dbReference type="Pfam" id="PF10083">
    <property type="entry name" value="DUF2321"/>
    <property type="match status" value="1"/>
</dbReference>
<dbReference type="InterPro" id="IPR016891">
    <property type="entry name" value="DUF2321"/>
</dbReference>
<dbReference type="Proteomes" id="UP001151081">
    <property type="component" value="Unassembled WGS sequence"/>
</dbReference>
<comment type="caution">
    <text evidence="1">The sequence shown here is derived from an EMBL/GenBank/DDBJ whole genome shotgun (WGS) entry which is preliminary data.</text>
</comment>
<accession>A0A9X4AP30</accession>
<gene>
    <name evidence="1" type="ORF">KEG57_03790</name>
</gene>
<proteinExistence type="predicted"/>
<reference evidence="1 2" key="1">
    <citation type="submission" date="2021-04" db="EMBL/GenBank/DDBJ databases">
        <title>Genome analysis of Polyangium sp.</title>
        <authorList>
            <person name="Li Y."/>
            <person name="Wang J."/>
        </authorList>
    </citation>
    <scope>NUCLEOTIDE SEQUENCE [LARGE SCALE GENOMIC DNA]</scope>
    <source>
        <strain evidence="1 2">SDU14</strain>
    </source>
</reference>
<evidence type="ECO:0000313" key="1">
    <source>
        <dbReference type="EMBL" id="MDC3979609.1"/>
    </source>
</evidence>
<name>A0A9X4AP30_9BACT</name>
<organism evidence="1 2">
    <name type="scientific">Polyangium jinanense</name>
    <dbReference type="NCBI Taxonomy" id="2829994"/>
    <lineage>
        <taxon>Bacteria</taxon>
        <taxon>Pseudomonadati</taxon>
        <taxon>Myxococcota</taxon>
        <taxon>Polyangia</taxon>
        <taxon>Polyangiales</taxon>
        <taxon>Polyangiaceae</taxon>
        <taxon>Polyangium</taxon>
    </lineage>
</organism>
<dbReference type="Pfam" id="PF18742">
    <property type="entry name" value="DpnII-MboI"/>
    <property type="match status" value="1"/>
</dbReference>
<dbReference type="AlphaFoldDB" id="A0A9X4AP30"/>
<keyword evidence="2" id="KW-1185">Reference proteome</keyword>
<protein>
    <submittedName>
        <fullName evidence="1">DUF2321 domain-containing protein</fullName>
    </submittedName>
</protein>
<evidence type="ECO:0000313" key="2">
    <source>
        <dbReference type="Proteomes" id="UP001151081"/>
    </source>
</evidence>
<dbReference type="EMBL" id="JAGTJJ010000001">
    <property type="protein sequence ID" value="MDC3979609.1"/>
    <property type="molecule type" value="Genomic_DNA"/>
</dbReference>
<sequence length="250" mass="28464">MMSNRNAREGNRRGGRGELGTLQLCENGHLVSIRRDRVSRTLRTHCPECGASTMTRCPKCGEDIRERLPVVDAPCFCEHCGVAFPWAQRRCDKEHGMPDPTSRLVFALSRFDRVAIQLRNRGRKPPLDIADEYDVQYVLRALLSTDFDDVRTEEPTPSVAAGSARVDFLLKNEQILIEVKKTRNDLGPKELKKQLLADIPHYRQHPDCRTLICFIYDPDGRIDNQAALKRDLEAETRETTRVIVVISPGR</sequence>